<keyword evidence="4" id="KW-0472">Membrane</keyword>
<dbReference type="CDD" id="cd06225">
    <property type="entry name" value="HAMP"/>
    <property type="match status" value="1"/>
</dbReference>
<dbReference type="SUPFAM" id="SSF58104">
    <property type="entry name" value="Methyl-accepting chemotaxis protein (MCP) signaling domain"/>
    <property type="match status" value="1"/>
</dbReference>
<dbReference type="GO" id="GO:0007165">
    <property type="term" value="P:signal transduction"/>
    <property type="evidence" value="ECO:0007669"/>
    <property type="project" value="UniProtKB-KW"/>
</dbReference>
<evidence type="ECO:0000256" key="4">
    <source>
        <dbReference type="SAM" id="Phobius"/>
    </source>
</evidence>
<gene>
    <name evidence="7" type="ORF">Z955_04050</name>
</gene>
<dbReference type="SMART" id="SM00283">
    <property type="entry name" value="MA"/>
    <property type="match status" value="1"/>
</dbReference>
<dbReference type="EMBL" id="JDRY01000022">
    <property type="protein sequence ID" value="KGN00360.1"/>
    <property type="molecule type" value="Genomic_DNA"/>
</dbReference>
<dbReference type="PROSITE" id="PS50111">
    <property type="entry name" value="CHEMOTAXIS_TRANSDUC_2"/>
    <property type="match status" value="1"/>
</dbReference>
<dbReference type="Pfam" id="PF12729">
    <property type="entry name" value="4HB_MCP_1"/>
    <property type="match status" value="1"/>
</dbReference>
<feature type="transmembrane region" description="Helical" evidence="4">
    <location>
        <begin position="198"/>
        <end position="218"/>
    </location>
</feature>
<feature type="domain" description="Methyl-accepting transducer" evidence="5">
    <location>
        <begin position="283"/>
        <end position="541"/>
    </location>
</feature>
<dbReference type="AlphaFoldDB" id="A0A0A0IFX6"/>
<evidence type="ECO:0000313" key="8">
    <source>
        <dbReference type="Proteomes" id="UP000030014"/>
    </source>
</evidence>
<feature type="domain" description="HAMP" evidence="6">
    <location>
        <begin position="216"/>
        <end position="271"/>
    </location>
</feature>
<dbReference type="InterPro" id="IPR004089">
    <property type="entry name" value="MCPsignal_dom"/>
</dbReference>
<name>A0A0A0IFX6_CLOBO</name>
<proteinExistence type="inferred from homology"/>
<dbReference type="GO" id="GO:0016020">
    <property type="term" value="C:membrane"/>
    <property type="evidence" value="ECO:0007669"/>
    <property type="project" value="InterPro"/>
</dbReference>
<dbReference type="Proteomes" id="UP000030014">
    <property type="component" value="Unassembled WGS sequence"/>
</dbReference>
<evidence type="ECO:0000259" key="6">
    <source>
        <dbReference type="PROSITE" id="PS50885"/>
    </source>
</evidence>
<dbReference type="InterPro" id="IPR024478">
    <property type="entry name" value="HlyB_4HB_MCP"/>
</dbReference>
<evidence type="ECO:0000259" key="5">
    <source>
        <dbReference type="PROSITE" id="PS50111"/>
    </source>
</evidence>
<protein>
    <submittedName>
        <fullName evidence="7">Chemotaxis protein</fullName>
    </submittedName>
</protein>
<dbReference type="PANTHER" id="PTHR32089">
    <property type="entry name" value="METHYL-ACCEPTING CHEMOTAXIS PROTEIN MCPB"/>
    <property type="match status" value="1"/>
</dbReference>
<dbReference type="Gene3D" id="6.10.340.10">
    <property type="match status" value="1"/>
</dbReference>
<evidence type="ECO:0000256" key="2">
    <source>
        <dbReference type="ARBA" id="ARBA00029447"/>
    </source>
</evidence>
<dbReference type="PROSITE" id="PS50885">
    <property type="entry name" value="HAMP"/>
    <property type="match status" value="1"/>
</dbReference>
<comment type="caution">
    <text evidence="7">The sequence shown here is derived from an EMBL/GenBank/DDBJ whole genome shotgun (WGS) entry which is preliminary data.</text>
</comment>
<dbReference type="PANTHER" id="PTHR32089:SF112">
    <property type="entry name" value="LYSOZYME-LIKE PROTEIN-RELATED"/>
    <property type="match status" value="1"/>
</dbReference>
<dbReference type="SMART" id="SM00304">
    <property type="entry name" value="HAMP"/>
    <property type="match status" value="1"/>
</dbReference>
<feature type="transmembrane region" description="Helical" evidence="4">
    <location>
        <begin position="12"/>
        <end position="32"/>
    </location>
</feature>
<dbReference type="Pfam" id="PF00015">
    <property type="entry name" value="MCPsignal"/>
    <property type="match status" value="1"/>
</dbReference>
<dbReference type="InterPro" id="IPR003660">
    <property type="entry name" value="HAMP_dom"/>
</dbReference>
<comment type="similarity">
    <text evidence="2">Belongs to the methyl-accepting chemotaxis (MCP) protein family.</text>
</comment>
<dbReference type="Pfam" id="PF00672">
    <property type="entry name" value="HAMP"/>
    <property type="match status" value="1"/>
</dbReference>
<accession>A0A0A0IFX6</accession>
<evidence type="ECO:0000313" key="7">
    <source>
        <dbReference type="EMBL" id="KGN00360.1"/>
    </source>
</evidence>
<keyword evidence="1 3" id="KW-0807">Transducer</keyword>
<keyword evidence="4" id="KW-1133">Transmembrane helix</keyword>
<evidence type="ECO:0000256" key="1">
    <source>
        <dbReference type="ARBA" id="ARBA00023224"/>
    </source>
</evidence>
<evidence type="ECO:0000256" key="3">
    <source>
        <dbReference type="PROSITE-ProRule" id="PRU00284"/>
    </source>
</evidence>
<organism evidence="7 8">
    <name type="scientific">Clostridium botulinum C/D str. DC5</name>
    <dbReference type="NCBI Taxonomy" id="1443128"/>
    <lineage>
        <taxon>Bacteria</taxon>
        <taxon>Bacillati</taxon>
        <taxon>Bacillota</taxon>
        <taxon>Clostridia</taxon>
        <taxon>Eubacteriales</taxon>
        <taxon>Clostridiaceae</taxon>
        <taxon>Clostridium</taxon>
    </lineage>
</organism>
<reference evidence="7 8" key="1">
    <citation type="submission" date="2014-01" db="EMBL/GenBank/DDBJ databases">
        <title>Plasmidome dynamics in the species complex Clostridium novyi sensu lato converts strains of independent lineages into distinctly different pathogens.</title>
        <authorList>
            <person name="Skarin H."/>
            <person name="Segerman B."/>
        </authorList>
    </citation>
    <scope>NUCLEOTIDE SEQUENCE [LARGE SCALE GENOMIC DNA]</scope>
    <source>
        <strain evidence="7 8">DC5</strain>
    </source>
</reference>
<dbReference type="Gene3D" id="1.10.287.950">
    <property type="entry name" value="Methyl-accepting chemotaxis protein"/>
    <property type="match status" value="1"/>
</dbReference>
<sequence>MNFLRSMSIGKKVMTIVIIVNFFMLLVTGLGVNSYKKEYKTLNVMYNDMLLPIYSMGDIKFDIQGIRSDIKDYIIFLGQYTTEQKQQKKDNINNHFKYIKDQVGQYQKFNLSDEEKAFVLKIQNEINDYEKFCNEIINVVETNGQAEAIKYGEKNGNKIMDDLLKDIKKVDTIILDKSQNFSRNSEIDYSSTMKRTGLIVIIAIIISIVISCLVVKLINKAINDLVKYIETLATGDFSEDISPKYINGKDEVSIMVKTINKMRLSIKDSINMTIDETKTSMKNIESADKLMDELKFNIEQVSSTTEELSSGMEETAASAQEMTATSQEIEQNVTLIANKAKEGANSANIILEKAEKIKNEALDSQKNAIDIRQNIDKKLRKAIHDSKSIEKIGILSDAILEITSQTNLLALNAAIEAARAGEVGKGFAVVAEEIRKLAEQSNQTVTEIQEITNQVVSSVENLSNNSKEVLEFIENGLVDAYNRMISTCEEYSKDASYYNEFSKELDVTSEGLLNFIRNIVEVINSISVAANEGANGTVDIAQRIGDTSDKAFEVLSTSEATKESFKKLLESVSKFKI</sequence>
<keyword evidence="4" id="KW-0812">Transmembrane</keyword>